<organism evidence="17 18">
    <name type="scientific">Cyclotella cryptica</name>
    <dbReference type="NCBI Taxonomy" id="29204"/>
    <lineage>
        <taxon>Eukaryota</taxon>
        <taxon>Sar</taxon>
        <taxon>Stramenopiles</taxon>
        <taxon>Ochrophyta</taxon>
        <taxon>Bacillariophyta</taxon>
        <taxon>Coscinodiscophyceae</taxon>
        <taxon>Thalassiosirophycidae</taxon>
        <taxon>Stephanodiscales</taxon>
        <taxon>Stephanodiscaceae</taxon>
        <taxon>Cyclotella</taxon>
    </lineage>
</organism>
<evidence type="ECO:0000256" key="14">
    <source>
        <dbReference type="ARBA" id="ARBA00044351"/>
    </source>
</evidence>
<evidence type="ECO:0000259" key="16">
    <source>
        <dbReference type="SMART" id="SM01011"/>
    </source>
</evidence>
<evidence type="ECO:0000256" key="8">
    <source>
        <dbReference type="ARBA" id="ARBA00023211"/>
    </source>
</evidence>
<dbReference type="Proteomes" id="UP001516023">
    <property type="component" value="Unassembled WGS sequence"/>
</dbReference>
<comment type="subunit">
    <text evidence="2">Homodimer.</text>
</comment>
<evidence type="ECO:0000256" key="11">
    <source>
        <dbReference type="ARBA" id="ARBA00044141"/>
    </source>
</evidence>
<keyword evidence="4" id="KW-0479">Metal-binding</keyword>
<dbReference type="Gene3D" id="3.40.350.10">
    <property type="entry name" value="Creatinase/prolidase N-terminal domain"/>
    <property type="match status" value="1"/>
</dbReference>
<dbReference type="SMART" id="SM01011">
    <property type="entry name" value="AMP_N"/>
    <property type="match status" value="1"/>
</dbReference>
<evidence type="ECO:0000256" key="9">
    <source>
        <dbReference type="ARBA" id="ARBA00043990"/>
    </source>
</evidence>
<dbReference type="InterPro" id="IPR007865">
    <property type="entry name" value="Aminopep_P_N"/>
</dbReference>
<evidence type="ECO:0000256" key="3">
    <source>
        <dbReference type="ARBA" id="ARBA00022670"/>
    </source>
</evidence>
<evidence type="ECO:0000256" key="1">
    <source>
        <dbReference type="ARBA" id="ARBA00001936"/>
    </source>
</evidence>
<evidence type="ECO:0000256" key="4">
    <source>
        <dbReference type="ARBA" id="ARBA00022723"/>
    </source>
</evidence>
<accession>A0ABD3QSY8</accession>
<dbReference type="SUPFAM" id="SSF53092">
    <property type="entry name" value="Creatinase/prolidase N-terminal domain"/>
    <property type="match status" value="1"/>
</dbReference>
<evidence type="ECO:0000256" key="13">
    <source>
        <dbReference type="ARBA" id="ARBA00044284"/>
    </source>
</evidence>
<dbReference type="InterPro" id="IPR052433">
    <property type="entry name" value="X-Pro_dipept-like"/>
</dbReference>
<dbReference type="EMBL" id="JABMIG020000014">
    <property type="protein sequence ID" value="KAL3803375.1"/>
    <property type="molecule type" value="Genomic_DNA"/>
</dbReference>
<dbReference type="Pfam" id="PF00557">
    <property type="entry name" value="Peptidase_M24"/>
    <property type="match status" value="1"/>
</dbReference>
<dbReference type="GO" id="GO:0102009">
    <property type="term" value="F:proline dipeptidase activity"/>
    <property type="evidence" value="ECO:0007669"/>
    <property type="project" value="UniProtKB-EC"/>
</dbReference>
<keyword evidence="7" id="KW-0482">Metalloprotease</keyword>
<dbReference type="GO" id="GO:0046872">
    <property type="term" value="F:metal ion binding"/>
    <property type="evidence" value="ECO:0007669"/>
    <property type="project" value="UniProtKB-KW"/>
</dbReference>
<evidence type="ECO:0000256" key="10">
    <source>
        <dbReference type="ARBA" id="ARBA00044051"/>
    </source>
</evidence>
<evidence type="ECO:0000256" key="2">
    <source>
        <dbReference type="ARBA" id="ARBA00011738"/>
    </source>
</evidence>
<dbReference type="PANTHER" id="PTHR48480">
    <property type="match status" value="1"/>
</dbReference>
<evidence type="ECO:0000256" key="5">
    <source>
        <dbReference type="ARBA" id="ARBA00022801"/>
    </source>
</evidence>
<dbReference type="InterPro" id="IPR029149">
    <property type="entry name" value="Creatin/AminoP/Spt16_N"/>
</dbReference>
<dbReference type="GO" id="GO:0008237">
    <property type="term" value="F:metallopeptidase activity"/>
    <property type="evidence" value="ECO:0007669"/>
    <property type="project" value="UniProtKB-KW"/>
</dbReference>
<feature type="domain" description="Aminopeptidase P N-terminal" evidence="16">
    <location>
        <begin position="24"/>
        <end position="168"/>
    </location>
</feature>
<evidence type="ECO:0000256" key="6">
    <source>
        <dbReference type="ARBA" id="ARBA00022997"/>
    </source>
</evidence>
<evidence type="ECO:0000256" key="12">
    <source>
        <dbReference type="ARBA" id="ARBA00044252"/>
    </source>
</evidence>
<sequence>MRTNGITMKSSPAFYSQGLETYQVPMTLYAENRHKVLTSLLQSTAPQTTRTRGIVLLQGGTQPTRYDTDHEPVFRQESYFHYCFGVHLPDCYGALSFDTDGDGGGTTSYETTLFVPTWDEEVATVCGEPPDLEEVRREWGVDSVRSVDGLAAWVEEEMRRRGWKEKKQEGLGNGGEDQPKLFLLRGLNSDSGNYAQPAHYEGIEMWDDARDEETLFRCLAECRVKKTPAEISLLRYTNYVSSMAHVSVMRECHPGMMEYQLESLFMHHTYYYGGCRLMSYTCICACGPNERVCIAHVSLSYSTFANRTNDEPFSTRFPITNGINLPCQIHQQNTAKILHYGHAGRPNSRLLLPNDMALLDMGAEYHCYASDITCSFPVSGSFTTDQRSIYEAVLNAQIAVIQRLKPGVGWVDMHRVAEREILRGLLACGVLVTGGEEEDVDKVIDTMLDVDLGAIFMPHGLGHFIGIDTHDVGGYLEGHPPRSSRPGLKKLRTARIMEEGMVITVEPGCYFINRLLDGAMQNEKQGRFINVERLRDFRGFGGVRLEDNVVITADGCENLTQCPRSPEEVLDVMNGGQWPPKVDVLPELKRRWAVCKDGAMEMMDVELMHKA</sequence>
<name>A0ABD3QSY8_9STRA</name>
<comment type="cofactor">
    <cofactor evidence="1">
        <name>Mn(2+)</name>
        <dbReference type="ChEBI" id="CHEBI:29035"/>
    </cofactor>
</comment>
<dbReference type="AlphaFoldDB" id="A0ABD3QSY8"/>
<keyword evidence="8" id="KW-0464">Manganese</keyword>
<evidence type="ECO:0000256" key="7">
    <source>
        <dbReference type="ARBA" id="ARBA00023049"/>
    </source>
</evidence>
<comment type="catalytic activity">
    <reaction evidence="15">
        <text>Xaa-L-Pro dipeptide + H2O = an L-alpha-amino acid + L-proline</text>
        <dbReference type="Rhea" id="RHEA:76407"/>
        <dbReference type="ChEBI" id="CHEBI:15377"/>
        <dbReference type="ChEBI" id="CHEBI:59869"/>
        <dbReference type="ChEBI" id="CHEBI:60039"/>
        <dbReference type="ChEBI" id="CHEBI:195196"/>
        <dbReference type="EC" id="3.4.13.9"/>
    </reaction>
</comment>
<dbReference type="CDD" id="cd01087">
    <property type="entry name" value="Prolidase"/>
    <property type="match status" value="1"/>
</dbReference>
<evidence type="ECO:0000313" key="17">
    <source>
        <dbReference type="EMBL" id="KAL3803375.1"/>
    </source>
</evidence>
<proteinExistence type="inferred from homology"/>
<evidence type="ECO:0000256" key="15">
    <source>
        <dbReference type="ARBA" id="ARBA00048994"/>
    </source>
</evidence>
<dbReference type="InterPro" id="IPR000994">
    <property type="entry name" value="Pept_M24"/>
</dbReference>
<dbReference type="EC" id="3.4.13.9" evidence="10"/>
<keyword evidence="3" id="KW-0645">Protease</keyword>
<comment type="caution">
    <text evidence="17">The sequence shown here is derived from an EMBL/GenBank/DDBJ whole genome shotgun (WGS) entry which is preliminary data.</text>
</comment>
<evidence type="ECO:0000313" key="18">
    <source>
        <dbReference type="Proteomes" id="UP001516023"/>
    </source>
</evidence>
<dbReference type="SUPFAM" id="SSF55920">
    <property type="entry name" value="Creatinase/aminopeptidase"/>
    <property type="match status" value="1"/>
</dbReference>
<keyword evidence="5" id="KW-0378">Hydrolase</keyword>
<comment type="similarity">
    <text evidence="9">Belongs to the peptidase M24B family. Eukaryotic-type prolidase subfamily.</text>
</comment>
<protein>
    <recommendedName>
        <fullName evidence="11">Xaa-Pro dipeptidase</fullName>
        <ecNumber evidence="10">3.4.13.9</ecNumber>
    </recommendedName>
    <alternativeName>
        <fullName evidence="14">Imidodipeptidase</fullName>
    </alternativeName>
    <alternativeName>
        <fullName evidence="12">Peptidase D</fullName>
    </alternativeName>
    <alternativeName>
        <fullName evidence="13">Proline dipeptidase</fullName>
    </alternativeName>
</protein>
<reference evidence="17 18" key="1">
    <citation type="journal article" date="2020" name="G3 (Bethesda)">
        <title>Improved Reference Genome for Cyclotella cryptica CCMP332, a Model for Cell Wall Morphogenesis, Salinity Adaptation, and Lipid Production in Diatoms (Bacillariophyta).</title>
        <authorList>
            <person name="Roberts W.R."/>
            <person name="Downey K.M."/>
            <person name="Ruck E.C."/>
            <person name="Traller J.C."/>
            <person name="Alverson A.J."/>
        </authorList>
    </citation>
    <scope>NUCLEOTIDE SEQUENCE [LARGE SCALE GENOMIC DNA]</scope>
    <source>
        <strain evidence="17 18">CCMP332</strain>
    </source>
</reference>
<dbReference type="GO" id="GO:0006508">
    <property type="term" value="P:proteolysis"/>
    <property type="evidence" value="ECO:0007669"/>
    <property type="project" value="UniProtKB-KW"/>
</dbReference>
<gene>
    <name evidence="17" type="ORF">HJC23_009339</name>
</gene>
<keyword evidence="6" id="KW-0224">Dipeptidase</keyword>
<dbReference type="PANTHER" id="PTHR48480:SF2">
    <property type="entry name" value="PEPTIDASE D"/>
    <property type="match status" value="1"/>
</dbReference>
<dbReference type="InterPro" id="IPR036005">
    <property type="entry name" value="Creatinase/aminopeptidase-like"/>
</dbReference>
<keyword evidence="18" id="KW-1185">Reference proteome</keyword>
<dbReference type="Gene3D" id="3.90.230.10">
    <property type="entry name" value="Creatinase/methionine aminopeptidase superfamily"/>
    <property type="match status" value="1"/>
</dbReference>
<dbReference type="Pfam" id="PF05195">
    <property type="entry name" value="AMP_N"/>
    <property type="match status" value="1"/>
</dbReference>